<dbReference type="GO" id="GO:0004721">
    <property type="term" value="F:phosphoprotein phosphatase activity"/>
    <property type="evidence" value="ECO:0007669"/>
    <property type="project" value="InterPro"/>
</dbReference>
<protein>
    <submittedName>
        <fullName evidence="2">Protein-tyrosine phosphatase-like protein</fullName>
    </submittedName>
</protein>
<dbReference type="Gene3D" id="3.90.190.10">
    <property type="entry name" value="Protein tyrosine phosphatase superfamily"/>
    <property type="match status" value="1"/>
</dbReference>
<organism evidence="2 3">
    <name type="scientific">Cristinia sonorae</name>
    <dbReference type="NCBI Taxonomy" id="1940300"/>
    <lineage>
        <taxon>Eukaryota</taxon>
        <taxon>Fungi</taxon>
        <taxon>Dikarya</taxon>
        <taxon>Basidiomycota</taxon>
        <taxon>Agaricomycotina</taxon>
        <taxon>Agaricomycetes</taxon>
        <taxon>Agaricomycetidae</taxon>
        <taxon>Agaricales</taxon>
        <taxon>Pleurotineae</taxon>
        <taxon>Stephanosporaceae</taxon>
        <taxon>Cristinia</taxon>
    </lineage>
</organism>
<dbReference type="Pfam" id="PF13350">
    <property type="entry name" value="Y_phosphatase3"/>
    <property type="match status" value="1"/>
</dbReference>
<dbReference type="PANTHER" id="PTHR31126">
    <property type="entry name" value="TYROSINE-PROTEIN PHOSPHATASE"/>
    <property type="match status" value="1"/>
</dbReference>
<dbReference type="InterPro" id="IPR026893">
    <property type="entry name" value="Tyr/Ser_Pase_IphP-type"/>
</dbReference>
<proteinExistence type="predicted"/>
<gene>
    <name evidence="2" type="ORF">BXZ70DRAFT_1003958</name>
</gene>
<reference evidence="2" key="1">
    <citation type="journal article" date="2021" name="New Phytol.">
        <title>Evolutionary innovations through gain and loss of genes in the ectomycorrhizal Boletales.</title>
        <authorList>
            <person name="Wu G."/>
            <person name="Miyauchi S."/>
            <person name="Morin E."/>
            <person name="Kuo A."/>
            <person name="Drula E."/>
            <person name="Varga T."/>
            <person name="Kohler A."/>
            <person name="Feng B."/>
            <person name="Cao Y."/>
            <person name="Lipzen A."/>
            <person name="Daum C."/>
            <person name="Hundley H."/>
            <person name="Pangilinan J."/>
            <person name="Johnson J."/>
            <person name="Barry K."/>
            <person name="LaButti K."/>
            <person name="Ng V."/>
            <person name="Ahrendt S."/>
            <person name="Min B."/>
            <person name="Choi I.G."/>
            <person name="Park H."/>
            <person name="Plett J.M."/>
            <person name="Magnuson J."/>
            <person name="Spatafora J.W."/>
            <person name="Nagy L.G."/>
            <person name="Henrissat B."/>
            <person name="Grigoriev I.V."/>
            <person name="Yang Z.L."/>
            <person name="Xu J."/>
            <person name="Martin F.M."/>
        </authorList>
    </citation>
    <scope>NUCLEOTIDE SEQUENCE</scope>
    <source>
        <strain evidence="2">KKN 215</strain>
    </source>
</reference>
<dbReference type="InterPro" id="IPR016130">
    <property type="entry name" value="Tyr_Pase_AS"/>
</dbReference>
<dbReference type="OrthoDB" id="9988524at2759"/>
<sequence length="278" mass="30619">MDSSDQNAEADVDSARKILSAPPFVIVDGVYNFRDIGSYPATGNGFVVKPAYVYRSADPSQITEKGVKQLRDLGIKKIFSFRSPLRANRASLITSMDGVDIVYVQVSKAEAIPGDMEKDLQLFAQDPTEAFRRMYRSMLETGGPAFGTIFKHVSENPDKPCLIHCAVGKDRTGVFSALYLSLLGVSEDDIVKDYVLSDYGIAPMRATLRARARTQPVVVANWEGALNTGKSLPQTIINFLKIVREEFGGVEEYLRTRGGLTDADITSIRRNVVVPIDM</sequence>
<keyword evidence="3" id="KW-1185">Reference proteome</keyword>
<evidence type="ECO:0000259" key="1">
    <source>
        <dbReference type="PROSITE" id="PS50056"/>
    </source>
</evidence>
<dbReference type="PANTHER" id="PTHR31126:SF1">
    <property type="entry name" value="TYROSINE SPECIFIC PROTEIN PHOSPHATASES DOMAIN-CONTAINING PROTEIN"/>
    <property type="match status" value="1"/>
</dbReference>
<dbReference type="PROSITE" id="PS50056">
    <property type="entry name" value="TYR_PHOSPHATASE_2"/>
    <property type="match status" value="1"/>
</dbReference>
<dbReference type="SUPFAM" id="SSF52799">
    <property type="entry name" value="(Phosphotyrosine protein) phosphatases II"/>
    <property type="match status" value="1"/>
</dbReference>
<evidence type="ECO:0000313" key="2">
    <source>
        <dbReference type="EMBL" id="KAH8107076.1"/>
    </source>
</evidence>
<dbReference type="AlphaFoldDB" id="A0A8K0UXH0"/>
<evidence type="ECO:0000313" key="3">
    <source>
        <dbReference type="Proteomes" id="UP000813824"/>
    </source>
</evidence>
<dbReference type="InterPro" id="IPR029021">
    <property type="entry name" value="Prot-tyrosine_phosphatase-like"/>
</dbReference>
<dbReference type="InterPro" id="IPR000387">
    <property type="entry name" value="Tyr_Pase_dom"/>
</dbReference>
<dbReference type="PROSITE" id="PS00383">
    <property type="entry name" value="TYR_PHOSPHATASE_1"/>
    <property type="match status" value="1"/>
</dbReference>
<dbReference type="Proteomes" id="UP000813824">
    <property type="component" value="Unassembled WGS sequence"/>
</dbReference>
<dbReference type="EMBL" id="JAEVFJ010000002">
    <property type="protein sequence ID" value="KAH8107076.1"/>
    <property type="molecule type" value="Genomic_DNA"/>
</dbReference>
<accession>A0A8K0UXH0</accession>
<name>A0A8K0UXH0_9AGAR</name>
<comment type="caution">
    <text evidence="2">The sequence shown here is derived from an EMBL/GenBank/DDBJ whole genome shotgun (WGS) entry which is preliminary data.</text>
</comment>
<feature type="domain" description="Tyrosine specific protein phosphatases" evidence="1">
    <location>
        <begin position="129"/>
        <end position="192"/>
    </location>
</feature>